<organism evidence="1 2">
    <name type="scientific">Schistosoma margrebowiei</name>
    <dbReference type="NCBI Taxonomy" id="48269"/>
    <lineage>
        <taxon>Eukaryota</taxon>
        <taxon>Metazoa</taxon>
        <taxon>Spiralia</taxon>
        <taxon>Lophotrochozoa</taxon>
        <taxon>Platyhelminthes</taxon>
        <taxon>Trematoda</taxon>
        <taxon>Digenea</taxon>
        <taxon>Strigeidida</taxon>
        <taxon>Schistosomatoidea</taxon>
        <taxon>Schistosomatidae</taxon>
        <taxon>Schistosoma</taxon>
    </lineage>
</organism>
<evidence type="ECO:0000313" key="1">
    <source>
        <dbReference type="EMBL" id="VDP53982.1"/>
    </source>
</evidence>
<keyword evidence="2" id="KW-1185">Reference proteome</keyword>
<sequence length="34" mass="3967">MAKVRYPSINKRTSILRSSPFCVNLRQRNMAIKS</sequence>
<proteinExistence type="predicted"/>
<gene>
    <name evidence="1" type="ORF">SMRZ_LOCUS25121</name>
</gene>
<dbReference type="Proteomes" id="UP000277204">
    <property type="component" value="Unassembled WGS sequence"/>
</dbReference>
<dbReference type="EMBL" id="UZAI01020973">
    <property type="protein sequence ID" value="VDP53982.1"/>
    <property type="molecule type" value="Genomic_DNA"/>
</dbReference>
<dbReference type="AlphaFoldDB" id="A0A183N9Z6"/>
<accession>A0A183N9Z6</accession>
<evidence type="ECO:0000313" key="2">
    <source>
        <dbReference type="Proteomes" id="UP000277204"/>
    </source>
</evidence>
<reference evidence="1 2" key="1">
    <citation type="submission" date="2018-11" db="EMBL/GenBank/DDBJ databases">
        <authorList>
            <consortium name="Pathogen Informatics"/>
        </authorList>
    </citation>
    <scope>NUCLEOTIDE SEQUENCE [LARGE SCALE GENOMIC DNA]</scope>
    <source>
        <strain evidence="1 2">Zambia</strain>
    </source>
</reference>
<name>A0A183N9Z6_9TREM</name>
<protein>
    <submittedName>
        <fullName evidence="1">Uncharacterized protein</fullName>
    </submittedName>
</protein>